<evidence type="ECO:0000256" key="4">
    <source>
        <dbReference type="ARBA" id="ARBA00022801"/>
    </source>
</evidence>
<feature type="active site" description="Nucleophile" evidence="8">
    <location>
        <position position="124"/>
    </location>
</feature>
<sequence>MSPLGRRSLFALSTAALTAAPRLPGHAEYRDPPTLGGREHWAEFKRRYLEPSGRVIDTGNRNVSHSEGQGWALLLATAYDDQPAFDLILRWTRRELRRPYDSLTAWIWKPDRTRPVEDSNNATDGDIFMAWALLRAAHRWKRPELRAEARAIAQDLHRLCVRDVDGRAVLLPAAFGFQHPGYVVVNPSYYVFPAFPALAQLHPEGRWDELHRDGLALLREARFGRWGLPADWVRLADGQRPRPAWGWPPRFSYDAVRVPLFLSWAGRHDEPAAQAALSFWTAFPGGMPAWTEFTANSIAPYAADSGMRSVALLVADPAAQARHLPPVDAARDYYPAALTLLAHLAAFERPPMA</sequence>
<evidence type="ECO:0000256" key="5">
    <source>
        <dbReference type="ARBA" id="ARBA00023001"/>
    </source>
</evidence>
<keyword evidence="4 9" id="KW-0378">Hydrolase</keyword>
<dbReference type="GO" id="GO:0008810">
    <property type="term" value="F:cellulase activity"/>
    <property type="evidence" value="ECO:0007669"/>
    <property type="project" value="UniProtKB-EC"/>
</dbReference>
<evidence type="ECO:0000256" key="3">
    <source>
        <dbReference type="ARBA" id="ARBA00022729"/>
    </source>
</evidence>
<dbReference type="Gene3D" id="1.50.10.10">
    <property type="match status" value="1"/>
</dbReference>
<keyword evidence="5" id="KW-0136">Cellulose degradation</keyword>
<comment type="caution">
    <text evidence="10">The sequence shown here is derived from an EMBL/GenBank/DDBJ whole genome shotgun (WGS) entry which is preliminary data.</text>
</comment>
<dbReference type="InterPro" id="IPR002037">
    <property type="entry name" value="Glyco_hydro_8"/>
</dbReference>
<protein>
    <recommendedName>
        <fullName evidence="9">Glucanase</fullName>
        <ecNumber evidence="9">3.2.1.-</ecNumber>
    </recommendedName>
</protein>
<organism evidence="10 11">
    <name type="scientific">Pseudoroseomonas cervicalis ATCC 49957</name>
    <dbReference type="NCBI Taxonomy" id="525371"/>
    <lineage>
        <taxon>Bacteria</taxon>
        <taxon>Pseudomonadati</taxon>
        <taxon>Pseudomonadota</taxon>
        <taxon>Alphaproteobacteria</taxon>
        <taxon>Acetobacterales</taxon>
        <taxon>Roseomonadaceae</taxon>
        <taxon>Roseomonas</taxon>
    </lineage>
</organism>
<dbReference type="InterPro" id="IPR008928">
    <property type="entry name" value="6-hairpin_glycosidase_sf"/>
</dbReference>
<keyword evidence="7 9" id="KW-0624">Polysaccharide degradation</keyword>
<name>D5RQK8_9PROT</name>
<dbReference type="InterPro" id="IPR012341">
    <property type="entry name" value="6hp_glycosidase-like_sf"/>
</dbReference>
<dbReference type="PRINTS" id="PR00735">
    <property type="entry name" value="GLHYDRLASE8"/>
</dbReference>
<evidence type="ECO:0000256" key="8">
    <source>
        <dbReference type="PROSITE-ProRule" id="PRU10058"/>
    </source>
</evidence>
<dbReference type="InterPro" id="IPR019834">
    <property type="entry name" value="Glyco_hydro_8_CS"/>
</dbReference>
<evidence type="ECO:0000256" key="7">
    <source>
        <dbReference type="ARBA" id="ARBA00023326"/>
    </source>
</evidence>
<accession>D5RQK8</accession>
<comment type="similarity">
    <text evidence="2 9">Belongs to the glycosyl hydrolase 8 (cellulase D) family.</text>
</comment>
<evidence type="ECO:0000256" key="6">
    <source>
        <dbReference type="ARBA" id="ARBA00023295"/>
    </source>
</evidence>
<keyword evidence="3" id="KW-0732">Signal</keyword>
<evidence type="ECO:0000256" key="1">
    <source>
        <dbReference type="ARBA" id="ARBA00000966"/>
    </source>
</evidence>
<dbReference type="GO" id="GO:0030245">
    <property type="term" value="P:cellulose catabolic process"/>
    <property type="evidence" value="ECO:0007669"/>
    <property type="project" value="UniProtKB-KW"/>
</dbReference>
<dbReference type="AlphaFoldDB" id="D5RQK8"/>
<dbReference type="SUPFAM" id="SSF48208">
    <property type="entry name" value="Six-hairpin glycosidases"/>
    <property type="match status" value="1"/>
</dbReference>
<dbReference type="PROSITE" id="PS00812">
    <property type="entry name" value="GLYCOSYL_HYDROL_F8"/>
    <property type="match status" value="1"/>
</dbReference>
<dbReference type="Pfam" id="PF01270">
    <property type="entry name" value="Glyco_hydro_8"/>
    <property type="match status" value="1"/>
</dbReference>
<evidence type="ECO:0000256" key="2">
    <source>
        <dbReference type="ARBA" id="ARBA00009209"/>
    </source>
</evidence>
<dbReference type="Proteomes" id="UP000005324">
    <property type="component" value="Unassembled WGS sequence"/>
</dbReference>
<keyword evidence="11" id="KW-1185">Reference proteome</keyword>
<keyword evidence="7 9" id="KW-0119">Carbohydrate metabolism</keyword>
<reference evidence="10 11" key="1">
    <citation type="submission" date="2010-04" db="EMBL/GenBank/DDBJ databases">
        <authorList>
            <person name="Qin X."/>
            <person name="Bachman B."/>
            <person name="Battles P."/>
            <person name="Bell A."/>
            <person name="Bess C."/>
            <person name="Bickham C."/>
            <person name="Chaboub L."/>
            <person name="Chen D."/>
            <person name="Coyle M."/>
            <person name="Deiros D.R."/>
            <person name="Dinh H."/>
            <person name="Forbes L."/>
            <person name="Fowler G."/>
            <person name="Francisco L."/>
            <person name="Fu Q."/>
            <person name="Gubbala S."/>
            <person name="Hale W."/>
            <person name="Han Y."/>
            <person name="Hemphill L."/>
            <person name="Highlander S.K."/>
            <person name="Hirani K."/>
            <person name="Hogues M."/>
            <person name="Jackson L."/>
            <person name="Jakkamsetti A."/>
            <person name="Javaid M."/>
            <person name="Jiang H."/>
            <person name="Korchina V."/>
            <person name="Kovar C."/>
            <person name="Lara F."/>
            <person name="Lee S."/>
            <person name="Mata R."/>
            <person name="Mathew T."/>
            <person name="Moen C."/>
            <person name="Morales K."/>
            <person name="Munidasa M."/>
            <person name="Nazareth L."/>
            <person name="Ngo R."/>
            <person name="Nguyen L."/>
            <person name="Okwuonu G."/>
            <person name="Ongeri F."/>
            <person name="Patil S."/>
            <person name="Petrosino J."/>
            <person name="Pham C."/>
            <person name="Pham P."/>
            <person name="Pu L.-L."/>
            <person name="Puazo M."/>
            <person name="Raj R."/>
            <person name="Reid J."/>
            <person name="Rouhana J."/>
            <person name="Saada N."/>
            <person name="Shang Y."/>
            <person name="Simmons D."/>
            <person name="Thornton R."/>
            <person name="Warren J."/>
            <person name="Weissenberger G."/>
            <person name="Zhang J."/>
            <person name="Zhang L."/>
            <person name="Zhou C."/>
            <person name="Zhu D."/>
            <person name="Muzny D."/>
            <person name="Worley K."/>
            <person name="Gibbs R."/>
        </authorList>
    </citation>
    <scope>NUCLEOTIDE SEQUENCE [LARGE SCALE GENOMIC DNA]</scope>
    <source>
        <strain evidence="10 11">ATCC 49957</strain>
    </source>
</reference>
<dbReference type="EC" id="3.2.1.-" evidence="9"/>
<evidence type="ECO:0000256" key="9">
    <source>
        <dbReference type="RuleBase" id="RU361167"/>
    </source>
</evidence>
<comment type="catalytic activity">
    <reaction evidence="1">
        <text>Endohydrolysis of (1-&gt;4)-beta-D-glucosidic linkages in cellulose, lichenin and cereal beta-D-glucans.</text>
        <dbReference type="EC" id="3.2.1.4"/>
    </reaction>
</comment>
<proteinExistence type="inferred from homology"/>
<dbReference type="OrthoDB" id="9766708at2"/>
<gene>
    <name evidence="10" type="primary">cmcAX</name>
    <name evidence="10" type="ORF">HMPREF0731_3370</name>
</gene>
<keyword evidence="6 9" id="KW-0326">Glycosidase</keyword>
<dbReference type="EMBL" id="ADVL01000670">
    <property type="protein sequence ID" value="EFH10411.1"/>
    <property type="molecule type" value="Genomic_DNA"/>
</dbReference>
<dbReference type="HOGENOM" id="CLU_037297_1_0_5"/>
<evidence type="ECO:0000313" key="11">
    <source>
        <dbReference type="Proteomes" id="UP000005324"/>
    </source>
</evidence>
<evidence type="ECO:0000313" key="10">
    <source>
        <dbReference type="EMBL" id="EFH10411.1"/>
    </source>
</evidence>